<accession>A0A543G6V2</accession>
<evidence type="ECO:0000313" key="3">
    <source>
        <dbReference type="Proteomes" id="UP000320773"/>
    </source>
</evidence>
<dbReference type="AlphaFoldDB" id="A0A543G6V2"/>
<proteinExistence type="predicted"/>
<gene>
    <name evidence="2" type="ORF">BC670_2817</name>
</gene>
<feature type="compositionally biased region" description="Basic and acidic residues" evidence="1">
    <location>
        <begin position="64"/>
        <end position="74"/>
    </location>
</feature>
<evidence type="ECO:0000256" key="1">
    <source>
        <dbReference type="SAM" id="MobiDB-lite"/>
    </source>
</evidence>
<comment type="caution">
    <text evidence="2">The sequence shown here is derived from an EMBL/GenBank/DDBJ whole genome shotgun (WGS) entry which is preliminary data.</text>
</comment>
<feature type="compositionally biased region" description="Basic and acidic residues" evidence="1">
    <location>
        <begin position="103"/>
        <end position="115"/>
    </location>
</feature>
<organism evidence="2 3">
    <name type="scientific">Flavobacterium branchiophilum</name>
    <dbReference type="NCBI Taxonomy" id="55197"/>
    <lineage>
        <taxon>Bacteria</taxon>
        <taxon>Pseudomonadati</taxon>
        <taxon>Bacteroidota</taxon>
        <taxon>Flavobacteriia</taxon>
        <taxon>Flavobacteriales</taxon>
        <taxon>Flavobacteriaceae</taxon>
        <taxon>Flavobacterium</taxon>
    </lineage>
</organism>
<dbReference type="EMBL" id="VFPJ01000001">
    <property type="protein sequence ID" value="TQM41807.1"/>
    <property type="molecule type" value="Genomic_DNA"/>
</dbReference>
<protein>
    <submittedName>
        <fullName evidence="2">Uncharacterized protein</fullName>
    </submittedName>
</protein>
<feature type="region of interest" description="Disordered" evidence="1">
    <location>
        <begin position="64"/>
        <end position="115"/>
    </location>
</feature>
<dbReference type="Proteomes" id="UP000320773">
    <property type="component" value="Unassembled WGS sequence"/>
</dbReference>
<reference evidence="2 3" key="1">
    <citation type="submission" date="2019-06" db="EMBL/GenBank/DDBJ databases">
        <title>Genomic Encyclopedia of Archaeal and Bacterial Type Strains, Phase II (KMG-II): from individual species to whole genera.</title>
        <authorList>
            <person name="Goeker M."/>
        </authorList>
    </citation>
    <scope>NUCLEOTIDE SEQUENCE [LARGE SCALE GENOMIC DNA]</scope>
    <source>
        <strain evidence="2 3">DSM 24789</strain>
    </source>
</reference>
<name>A0A543G6V2_9FLAO</name>
<dbReference type="RefSeq" id="WP_133063036.1">
    <property type="nucleotide sequence ID" value="NZ_VFPJ01000001.1"/>
</dbReference>
<evidence type="ECO:0000313" key="2">
    <source>
        <dbReference type="EMBL" id="TQM41807.1"/>
    </source>
</evidence>
<sequence>MLENQNATHTWAMGSDLIYKETSEAFFDGAIPEYESIKRIGTGNAEPQDAMLLLYLLHLKNPTPKEKPVTEEPVKNNTLTEPEPIKKKGDGEAFEAEPLKPNTPEHKAQRWKDYENRMKDNPKKYSYERWSKQYDTNMKNAKFGLSQEQAYRNKFGGKSETLKTKFTNRQIDISKTDELYAGQLKTGKVSLTKQAKIDIIKDEWLVKQGYNVEYILEKGASKNFIDALNNAGINHKIGTQLP</sequence>